<comment type="caution">
    <text evidence="2">The sequence shown here is derived from an EMBL/GenBank/DDBJ whole genome shotgun (WGS) entry which is preliminary data.</text>
</comment>
<feature type="compositionally biased region" description="Polar residues" evidence="1">
    <location>
        <begin position="49"/>
        <end position="60"/>
    </location>
</feature>
<name>A0A2P5EUU6_TREOI</name>
<sequence>MLLRIERQQIIHFHSSKAAFNTKAPRIQTRLTRKTPPKPEIPAVEPLRQWNSAKSAQQLRQPKEVRAEGGQQQRPSSH</sequence>
<proteinExistence type="predicted"/>
<dbReference type="Proteomes" id="UP000237000">
    <property type="component" value="Unassembled WGS sequence"/>
</dbReference>
<protein>
    <submittedName>
        <fullName evidence="2">Uncharacterized protein</fullName>
    </submittedName>
</protein>
<gene>
    <name evidence="2" type="ORF">TorRG33x02_148630</name>
</gene>
<keyword evidence="3" id="KW-1185">Reference proteome</keyword>
<reference evidence="3" key="1">
    <citation type="submission" date="2016-06" db="EMBL/GenBank/DDBJ databases">
        <title>Parallel loss of symbiosis genes in relatives of nitrogen-fixing non-legume Parasponia.</title>
        <authorList>
            <person name="Van Velzen R."/>
            <person name="Holmer R."/>
            <person name="Bu F."/>
            <person name="Rutten L."/>
            <person name="Van Zeijl A."/>
            <person name="Liu W."/>
            <person name="Santuari L."/>
            <person name="Cao Q."/>
            <person name="Sharma T."/>
            <person name="Shen D."/>
            <person name="Roswanjaya Y."/>
            <person name="Wardhani T."/>
            <person name="Kalhor M.S."/>
            <person name="Jansen J."/>
            <person name="Van den Hoogen J."/>
            <person name="Gungor B."/>
            <person name="Hartog M."/>
            <person name="Hontelez J."/>
            <person name="Verver J."/>
            <person name="Yang W.-C."/>
            <person name="Schijlen E."/>
            <person name="Repin R."/>
            <person name="Schilthuizen M."/>
            <person name="Schranz E."/>
            <person name="Heidstra R."/>
            <person name="Miyata K."/>
            <person name="Fedorova E."/>
            <person name="Kohlen W."/>
            <person name="Bisseling T."/>
            <person name="Smit S."/>
            <person name="Geurts R."/>
        </authorList>
    </citation>
    <scope>NUCLEOTIDE SEQUENCE [LARGE SCALE GENOMIC DNA]</scope>
    <source>
        <strain evidence="3">cv. RG33-2</strain>
    </source>
</reference>
<accession>A0A2P5EUU6</accession>
<dbReference type="EMBL" id="JXTC01000095">
    <property type="protein sequence ID" value="PON89320.1"/>
    <property type="molecule type" value="Genomic_DNA"/>
</dbReference>
<feature type="region of interest" description="Disordered" evidence="1">
    <location>
        <begin position="21"/>
        <end position="78"/>
    </location>
</feature>
<organism evidence="2 3">
    <name type="scientific">Trema orientale</name>
    <name type="common">Charcoal tree</name>
    <name type="synonym">Celtis orientalis</name>
    <dbReference type="NCBI Taxonomy" id="63057"/>
    <lineage>
        <taxon>Eukaryota</taxon>
        <taxon>Viridiplantae</taxon>
        <taxon>Streptophyta</taxon>
        <taxon>Embryophyta</taxon>
        <taxon>Tracheophyta</taxon>
        <taxon>Spermatophyta</taxon>
        <taxon>Magnoliopsida</taxon>
        <taxon>eudicotyledons</taxon>
        <taxon>Gunneridae</taxon>
        <taxon>Pentapetalae</taxon>
        <taxon>rosids</taxon>
        <taxon>fabids</taxon>
        <taxon>Rosales</taxon>
        <taxon>Cannabaceae</taxon>
        <taxon>Trema</taxon>
    </lineage>
</organism>
<dbReference type="AlphaFoldDB" id="A0A2P5EUU6"/>
<dbReference type="InParanoid" id="A0A2P5EUU6"/>
<evidence type="ECO:0000313" key="3">
    <source>
        <dbReference type="Proteomes" id="UP000237000"/>
    </source>
</evidence>
<evidence type="ECO:0000313" key="2">
    <source>
        <dbReference type="EMBL" id="PON89320.1"/>
    </source>
</evidence>
<evidence type="ECO:0000256" key="1">
    <source>
        <dbReference type="SAM" id="MobiDB-lite"/>
    </source>
</evidence>
<dbReference type="OrthoDB" id="10331401at2759"/>